<gene>
    <name evidence="1" type="ORF">GCM10009425_45950</name>
</gene>
<reference evidence="2" key="1">
    <citation type="journal article" date="2019" name="Int. J. Syst. Evol. Microbiol.">
        <title>The Global Catalogue of Microorganisms (GCM) 10K type strain sequencing project: providing services to taxonomists for standard genome sequencing and annotation.</title>
        <authorList>
            <consortium name="The Broad Institute Genomics Platform"/>
            <consortium name="The Broad Institute Genome Sequencing Center for Infectious Disease"/>
            <person name="Wu L."/>
            <person name="Ma J."/>
        </authorList>
    </citation>
    <scope>NUCLEOTIDE SEQUENCE [LARGE SCALE GENOMIC DNA]</scope>
    <source>
        <strain evidence="2">JCM 13501</strain>
    </source>
</reference>
<name>A0ABQ2H4D2_9PSED</name>
<evidence type="ECO:0000313" key="2">
    <source>
        <dbReference type="Proteomes" id="UP000616499"/>
    </source>
</evidence>
<dbReference type="Proteomes" id="UP000616499">
    <property type="component" value="Unassembled WGS sequence"/>
</dbReference>
<dbReference type="EMBL" id="BMNW01000017">
    <property type="protein sequence ID" value="GGM30166.1"/>
    <property type="molecule type" value="Genomic_DNA"/>
</dbReference>
<evidence type="ECO:0000313" key="1">
    <source>
        <dbReference type="EMBL" id="GGM30166.1"/>
    </source>
</evidence>
<sequence>MIRVVPVEKVAAADKAEGLHSFLCHEEIRMNEYFEWEEAVAEQVAAALDVGHSDASAIVEALLFKMQQAWSMGMDAEQAANVVVETSAA</sequence>
<organism evidence="1 2">
    <name type="scientific">Pseudomonas asuensis</name>
    <dbReference type="NCBI Taxonomy" id="1825787"/>
    <lineage>
        <taxon>Bacteria</taxon>
        <taxon>Pseudomonadati</taxon>
        <taxon>Pseudomonadota</taxon>
        <taxon>Gammaproteobacteria</taxon>
        <taxon>Pseudomonadales</taxon>
        <taxon>Pseudomonadaceae</taxon>
        <taxon>Pseudomonas</taxon>
    </lineage>
</organism>
<accession>A0ABQ2H4D2</accession>
<protein>
    <submittedName>
        <fullName evidence="1">Uncharacterized protein</fullName>
    </submittedName>
</protein>
<comment type="caution">
    <text evidence="1">The sequence shown here is derived from an EMBL/GenBank/DDBJ whole genome shotgun (WGS) entry which is preliminary data.</text>
</comment>
<proteinExistence type="predicted"/>
<keyword evidence="2" id="KW-1185">Reference proteome</keyword>